<reference evidence="1 2" key="1">
    <citation type="submission" date="2016-05" db="EMBL/GenBank/DDBJ databases">
        <title>Genome Sequence of Pseudomonas citronellolis Strain SJTE-3, an Estrogens and Persistent Organic Pollutants degradation strain.</title>
        <authorList>
            <person name="Liang R."/>
        </authorList>
    </citation>
    <scope>NUCLEOTIDE SEQUENCE [LARGE SCALE GENOMIC DNA]</scope>
    <source>
        <strain evidence="1 2">SJTE-3</strain>
        <plasmid evidence="2">Plasmid prbl16</plasmid>
    </source>
</reference>
<dbReference type="EMBL" id="CP015879">
    <property type="protein sequence ID" value="ANI18946.1"/>
    <property type="molecule type" value="Genomic_DNA"/>
</dbReference>
<proteinExistence type="predicted"/>
<name>A0A1A9KMC3_9PSED</name>
<organism evidence="1 2">
    <name type="scientific">Pseudomonas citronellolis</name>
    <dbReference type="NCBI Taxonomy" id="53408"/>
    <lineage>
        <taxon>Bacteria</taxon>
        <taxon>Pseudomonadati</taxon>
        <taxon>Pseudomonadota</taxon>
        <taxon>Gammaproteobacteria</taxon>
        <taxon>Pseudomonadales</taxon>
        <taxon>Pseudomonadaceae</taxon>
        <taxon>Pseudomonas</taxon>
    </lineage>
</organism>
<dbReference type="AlphaFoldDB" id="A0A1A9KMC3"/>
<evidence type="ECO:0000313" key="1">
    <source>
        <dbReference type="EMBL" id="ANI18946.1"/>
    </source>
</evidence>
<keyword evidence="1" id="KW-0614">Plasmid</keyword>
<gene>
    <name evidence="1" type="ORF">A9C11_33375</name>
</gene>
<dbReference type="Proteomes" id="UP000077748">
    <property type="component" value="Plasmid pRBL16"/>
</dbReference>
<accession>A0A1A9KMC3</accession>
<evidence type="ECO:0000313" key="2">
    <source>
        <dbReference type="Proteomes" id="UP000077748"/>
    </source>
</evidence>
<sequence length="84" mass="9417">MFEGVQQSLRIIRADLNHLCATGNAGAELARYFRFEQRTDYCFCRGDRAILAGLPLSVFLLSRFLNHSHNVLACGLSNTHCLVC</sequence>
<geneLocation type="plasmid" evidence="2">
    <name>prbl16</name>
</geneLocation>
<protein>
    <submittedName>
        <fullName evidence="1">Uncharacterized protein</fullName>
    </submittedName>
</protein>